<accession>A0A538SY40</accession>
<gene>
    <name evidence="7" type="ORF">E6K74_00280</name>
</gene>
<keyword evidence="4 5" id="KW-0472">Membrane</keyword>
<name>A0A538SY40_UNCEI</name>
<evidence type="ECO:0000313" key="8">
    <source>
        <dbReference type="Proteomes" id="UP000319829"/>
    </source>
</evidence>
<dbReference type="InterPro" id="IPR013525">
    <property type="entry name" value="ABC2_TM"/>
</dbReference>
<evidence type="ECO:0000256" key="5">
    <source>
        <dbReference type="SAM" id="Phobius"/>
    </source>
</evidence>
<dbReference type="EMBL" id="VBOU01000002">
    <property type="protein sequence ID" value="TMQ56306.1"/>
    <property type="molecule type" value="Genomic_DNA"/>
</dbReference>
<feature type="transmembrane region" description="Helical" evidence="5">
    <location>
        <begin position="78"/>
        <end position="102"/>
    </location>
</feature>
<evidence type="ECO:0000256" key="2">
    <source>
        <dbReference type="ARBA" id="ARBA00022692"/>
    </source>
</evidence>
<dbReference type="GO" id="GO:0140359">
    <property type="term" value="F:ABC-type transporter activity"/>
    <property type="evidence" value="ECO:0007669"/>
    <property type="project" value="InterPro"/>
</dbReference>
<feature type="transmembrane region" description="Helical" evidence="5">
    <location>
        <begin position="161"/>
        <end position="186"/>
    </location>
</feature>
<feature type="transmembrane region" description="Helical" evidence="5">
    <location>
        <begin position="251"/>
        <end position="274"/>
    </location>
</feature>
<evidence type="ECO:0000259" key="6">
    <source>
        <dbReference type="Pfam" id="PF01061"/>
    </source>
</evidence>
<dbReference type="Pfam" id="PF01061">
    <property type="entry name" value="ABC2_membrane"/>
    <property type="match status" value="1"/>
</dbReference>
<dbReference type="GO" id="GO:0016020">
    <property type="term" value="C:membrane"/>
    <property type="evidence" value="ECO:0007669"/>
    <property type="project" value="UniProtKB-SubCell"/>
</dbReference>
<keyword evidence="2 5" id="KW-0812">Transmembrane</keyword>
<dbReference type="PANTHER" id="PTHR43027:SF1">
    <property type="entry name" value="DOXORUBICIN RESISTANCE ABC TRANSPORTER PERMEASE PROTEIN DRRC-RELATED"/>
    <property type="match status" value="1"/>
</dbReference>
<feature type="domain" description="ABC-2 type transporter transmembrane" evidence="6">
    <location>
        <begin position="40"/>
        <end position="239"/>
    </location>
</feature>
<keyword evidence="3 5" id="KW-1133">Transmembrane helix</keyword>
<protein>
    <submittedName>
        <fullName evidence="7">ABC transporter permease</fullName>
    </submittedName>
</protein>
<dbReference type="Proteomes" id="UP000319829">
    <property type="component" value="Unassembled WGS sequence"/>
</dbReference>
<comment type="subcellular location">
    <subcellularLocation>
        <location evidence="1">Membrane</location>
        <topology evidence="1">Multi-pass membrane protein</topology>
    </subcellularLocation>
</comment>
<evidence type="ECO:0000256" key="3">
    <source>
        <dbReference type="ARBA" id="ARBA00022989"/>
    </source>
</evidence>
<organism evidence="7 8">
    <name type="scientific">Eiseniibacteriota bacterium</name>
    <dbReference type="NCBI Taxonomy" id="2212470"/>
    <lineage>
        <taxon>Bacteria</taxon>
        <taxon>Candidatus Eiseniibacteriota</taxon>
    </lineage>
</organism>
<sequence length="289" mass="31774">MRRPEIAMGRDLSGAQTTLRERIRMNAAAVYARASVRVRASFRESSWIVGETLFPFLAMSAFVFVYRGLHAPREYEGFVVLGGAMIAYWNNVIWGMASQFFWEKEQGQLQLYLITPVSRMSILLGMALGGIAMTTTRAAVILIGGMLLFHVSLPLSRALPAFGLFVLTLGAAYSLGMILSSLFLLWGREVWHTATLLQEPIYLFSGFYFPVSAMGVAVGIAGSILPVTLGLDGIRQVFYGPAAHGLLPLRWIPPIQIALTLVFVTLARVSLLAMENLGKREGRLTLKGD</sequence>
<feature type="transmembrane region" description="Helical" evidence="5">
    <location>
        <begin position="122"/>
        <end position="149"/>
    </location>
</feature>
<feature type="transmembrane region" description="Helical" evidence="5">
    <location>
        <begin position="207"/>
        <end position="231"/>
    </location>
</feature>
<reference evidence="7 8" key="1">
    <citation type="journal article" date="2019" name="Nat. Microbiol.">
        <title>Mediterranean grassland soil C-N compound turnover is dependent on rainfall and depth, and is mediated by genomically divergent microorganisms.</title>
        <authorList>
            <person name="Diamond S."/>
            <person name="Andeer P.F."/>
            <person name="Li Z."/>
            <person name="Crits-Christoph A."/>
            <person name="Burstein D."/>
            <person name="Anantharaman K."/>
            <person name="Lane K.R."/>
            <person name="Thomas B.C."/>
            <person name="Pan C."/>
            <person name="Northen T.R."/>
            <person name="Banfield J.F."/>
        </authorList>
    </citation>
    <scope>NUCLEOTIDE SEQUENCE [LARGE SCALE GENOMIC DNA]</scope>
    <source>
        <strain evidence="7">WS_4</strain>
    </source>
</reference>
<dbReference type="InterPro" id="IPR052902">
    <property type="entry name" value="ABC-2_transporter"/>
</dbReference>
<proteinExistence type="predicted"/>
<evidence type="ECO:0000256" key="1">
    <source>
        <dbReference type="ARBA" id="ARBA00004141"/>
    </source>
</evidence>
<dbReference type="PANTHER" id="PTHR43027">
    <property type="entry name" value="DOXORUBICIN RESISTANCE ABC TRANSPORTER PERMEASE PROTEIN DRRC-RELATED"/>
    <property type="match status" value="1"/>
</dbReference>
<dbReference type="AlphaFoldDB" id="A0A538SY40"/>
<evidence type="ECO:0000313" key="7">
    <source>
        <dbReference type="EMBL" id="TMQ56306.1"/>
    </source>
</evidence>
<comment type="caution">
    <text evidence="7">The sequence shown here is derived from an EMBL/GenBank/DDBJ whole genome shotgun (WGS) entry which is preliminary data.</text>
</comment>
<evidence type="ECO:0000256" key="4">
    <source>
        <dbReference type="ARBA" id="ARBA00023136"/>
    </source>
</evidence>
<feature type="transmembrane region" description="Helical" evidence="5">
    <location>
        <begin position="47"/>
        <end position="66"/>
    </location>
</feature>